<evidence type="ECO:0000256" key="2">
    <source>
        <dbReference type="ARBA" id="ARBA00023026"/>
    </source>
</evidence>
<proteinExistence type="predicted"/>
<sequence length="522" mass="54431">MYLLILAFSAILYGFSMAQFQVLDAAAIANSTSVSLSDACLNALQGTINCNSSLVNIAAADSFYSIDNDTYATLCTEGCGSSLKSYHDGVSAACSGQPEAWSGYPATYFGDVYWATYNLSCLADPGTGTSCMDYFNNISISYSDDISATSLPESVLCSPCVLGLYQLLQKTPYSYYDSDMAADWTTIQAQCNVSHPTEVPQNPTNVSSIAGFAAANYSSSPCLTGSTYTVISGDNCIKISQANNVSTGALIALNSLLPDCSDLDAGATLCLPQSCAIYTVQDGDTCQGITNATGISFVQFTSWNPTINSYCTNLIAGQEVCVGQAGATWTGTTIPGVSATQTGVYATTTAPVPSNLAYGTTTDCGRYYVVQSGDDCSLIALNNTISITLFEAINPSVNSDCTNLVPGLSYCVFPVASWNSTNATTTTTASASYVTAPAPTLSGTTPDCYEWHVIATGDYCALLESEYGITFAQLQYWNSNLNSTCGNLVLGDAYCVDGPSISSSTSGSLIVSTTASPTVSSS</sequence>
<dbReference type="CDD" id="cd00118">
    <property type="entry name" value="LysM"/>
    <property type="match status" value="4"/>
</dbReference>
<dbReference type="Proteomes" id="UP000249402">
    <property type="component" value="Unassembled WGS sequence"/>
</dbReference>
<dbReference type="SMART" id="SM00257">
    <property type="entry name" value="LysM"/>
    <property type="match status" value="4"/>
</dbReference>
<feature type="domain" description="LysM" evidence="4">
    <location>
        <begin position="366"/>
        <end position="412"/>
    </location>
</feature>
<evidence type="ECO:0000259" key="4">
    <source>
        <dbReference type="PROSITE" id="PS51782"/>
    </source>
</evidence>
<dbReference type="PANTHER" id="PTHR34997:SF1">
    <property type="entry name" value="PEPTIDOGLYCAN-BINDING LYSIN DOMAIN"/>
    <property type="match status" value="1"/>
</dbReference>
<dbReference type="Gene3D" id="3.10.350.10">
    <property type="entry name" value="LysM domain"/>
    <property type="match status" value="4"/>
</dbReference>
<dbReference type="PROSITE" id="PS51782">
    <property type="entry name" value="LYSM"/>
    <property type="match status" value="4"/>
</dbReference>
<keyword evidence="2" id="KW-0843">Virulence</keyword>
<dbReference type="Pfam" id="PF01476">
    <property type="entry name" value="LysM"/>
    <property type="match status" value="4"/>
</dbReference>
<accession>A0A395GLE3</accession>
<keyword evidence="1" id="KW-0147">Chitin-binding</keyword>
<dbReference type="GO" id="GO:0008061">
    <property type="term" value="F:chitin binding"/>
    <property type="evidence" value="ECO:0007669"/>
    <property type="project" value="UniProtKB-KW"/>
</dbReference>
<evidence type="ECO:0000256" key="3">
    <source>
        <dbReference type="SAM" id="SignalP"/>
    </source>
</evidence>
<organism evidence="5 6">
    <name type="scientific">Aspergillus ibericus CBS 121593</name>
    <dbReference type="NCBI Taxonomy" id="1448316"/>
    <lineage>
        <taxon>Eukaryota</taxon>
        <taxon>Fungi</taxon>
        <taxon>Dikarya</taxon>
        <taxon>Ascomycota</taxon>
        <taxon>Pezizomycotina</taxon>
        <taxon>Eurotiomycetes</taxon>
        <taxon>Eurotiomycetidae</taxon>
        <taxon>Eurotiales</taxon>
        <taxon>Aspergillaceae</taxon>
        <taxon>Aspergillus</taxon>
        <taxon>Aspergillus subgen. Circumdati</taxon>
    </lineage>
</organism>
<feature type="domain" description="LysM" evidence="4">
    <location>
        <begin position="276"/>
        <end position="322"/>
    </location>
</feature>
<dbReference type="STRING" id="1448316.A0A395GLE3"/>
<dbReference type="VEuPathDB" id="FungiDB:BO80DRAFT_393581"/>
<evidence type="ECO:0000256" key="1">
    <source>
        <dbReference type="ARBA" id="ARBA00022669"/>
    </source>
</evidence>
<keyword evidence="6" id="KW-1185">Reference proteome</keyword>
<dbReference type="EMBL" id="KZ824488">
    <property type="protein sequence ID" value="RAK95647.1"/>
    <property type="molecule type" value="Genomic_DNA"/>
</dbReference>
<dbReference type="OrthoDB" id="5985073at2759"/>
<dbReference type="GeneID" id="37222124"/>
<dbReference type="InterPro" id="IPR018392">
    <property type="entry name" value="LysM"/>
</dbReference>
<evidence type="ECO:0000313" key="6">
    <source>
        <dbReference type="Proteomes" id="UP000249402"/>
    </source>
</evidence>
<feature type="signal peptide" evidence="3">
    <location>
        <begin position="1"/>
        <end position="18"/>
    </location>
</feature>
<gene>
    <name evidence="5" type="ORF">BO80DRAFT_393581</name>
</gene>
<dbReference type="PANTHER" id="PTHR34997">
    <property type="entry name" value="AM15"/>
    <property type="match status" value="1"/>
</dbReference>
<feature type="domain" description="LysM" evidence="4">
    <location>
        <begin position="450"/>
        <end position="496"/>
    </location>
</feature>
<dbReference type="InterPro" id="IPR052210">
    <property type="entry name" value="LysM1-like"/>
</dbReference>
<feature type="domain" description="LysM" evidence="4">
    <location>
        <begin position="226"/>
        <end position="271"/>
    </location>
</feature>
<dbReference type="InterPro" id="IPR036779">
    <property type="entry name" value="LysM_dom_sf"/>
</dbReference>
<protein>
    <submittedName>
        <fullName evidence="5">LysM domain protein</fullName>
    </submittedName>
</protein>
<reference evidence="5 6" key="1">
    <citation type="submission" date="2018-02" db="EMBL/GenBank/DDBJ databases">
        <title>The genomes of Aspergillus section Nigri reveals drivers in fungal speciation.</title>
        <authorList>
            <consortium name="DOE Joint Genome Institute"/>
            <person name="Vesth T.C."/>
            <person name="Nybo J."/>
            <person name="Theobald S."/>
            <person name="Brandl J."/>
            <person name="Frisvad J.C."/>
            <person name="Nielsen K.F."/>
            <person name="Lyhne E.K."/>
            <person name="Kogle M.E."/>
            <person name="Kuo A."/>
            <person name="Riley R."/>
            <person name="Clum A."/>
            <person name="Nolan M."/>
            <person name="Lipzen A."/>
            <person name="Salamov A."/>
            <person name="Henrissat B."/>
            <person name="Wiebenga A."/>
            <person name="De vries R.P."/>
            <person name="Grigoriev I.V."/>
            <person name="Mortensen U.H."/>
            <person name="Andersen M.R."/>
            <person name="Baker S.E."/>
        </authorList>
    </citation>
    <scope>NUCLEOTIDE SEQUENCE [LARGE SCALE GENOMIC DNA]</scope>
    <source>
        <strain evidence="5 6">CBS 121593</strain>
    </source>
</reference>
<evidence type="ECO:0000313" key="5">
    <source>
        <dbReference type="EMBL" id="RAK95647.1"/>
    </source>
</evidence>
<dbReference type="AlphaFoldDB" id="A0A395GLE3"/>
<feature type="chain" id="PRO_5017178843" evidence="3">
    <location>
        <begin position="19"/>
        <end position="522"/>
    </location>
</feature>
<dbReference type="SUPFAM" id="SSF54106">
    <property type="entry name" value="LysM domain"/>
    <property type="match status" value="4"/>
</dbReference>
<dbReference type="RefSeq" id="XP_025569975.1">
    <property type="nucleotide sequence ID" value="XM_025717259.1"/>
</dbReference>
<keyword evidence="3" id="KW-0732">Signal</keyword>
<name>A0A395GLE3_9EURO</name>